<evidence type="ECO:0000313" key="3">
    <source>
        <dbReference type="Proteomes" id="UP000254123"/>
    </source>
</evidence>
<evidence type="ECO:0000259" key="1">
    <source>
        <dbReference type="Pfam" id="PF13091"/>
    </source>
</evidence>
<name>A0A379LIH5_9GAMM</name>
<dbReference type="Gene3D" id="3.30.870.10">
    <property type="entry name" value="Endonuclease Chain A"/>
    <property type="match status" value="1"/>
</dbReference>
<dbReference type="PANTHER" id="PTHR21248">
    <property type="entry name" value="CARDIOLIPIN SYNTHASE"/>
    <property type="match status" value="1"/>
</dbReference>
<dbReference type="PANTHER" id="PTHR21248:SF12">
    <property type="entry name" value="CARDIOLIPIN SYNTHASE C"/>
    <property type="match status" value="1"/>
</dbReference>
<organism evidence="2 3">
    <name type="scientific">Psychrobacter phenylpyruvicus</name>
    <dbReference type="NCBI Taxonomy" id="29432"/>
    <lineage>
        <taxon>Bacteria</taxon>
        <taxon>Pseudomonadati</taxon>
        <taxon>Pseudomonadota</taxon>
        <taxon>Gammaproteobacteria</taxon>
        <taxon>Moraxellales</taxon>
        <taxon>Moraxellaceae</taxon>
        <taxon>Psychrobacter</taxon>
    </lineage>
</organism>
<dbReference type="GO" id="GO:0032049">
    <property type="term" value="P:cardiolipin biosynthetic process"/>
    <property type="evidence" value="ECO:0007669"/>
    <property type="project" value="TreeGrafter"/>
</dbReference>
<gene>
    <name evidence="2" type="ORF">NCTC10526_00013</name>
</gene>
<dbReference type="CDD" id="cd09111">
    <property type="entry name" value="PLDc_ymdC_like_1"/>
    <property type="match status" value="1"/>
</dbReference>
<reference evidence="2 3" key="1">
    <citation type="submission" date="2018-06" db="EMBL/GenBank/DDBJ databases">
        <authorList>
            <consortium name="Pathogen Informatics"/>
            <person name="Doyle S."/>
        </authorList>
    </citation>
    <scope>NUCLEOTIDE SEQUENCE [LARGE SCALE GENOMIC DNA]</scope>
    <source>
        <strain evidence="2 3">NCTC10526</strain>
    </source>
</reference>
<sequence length="194" mass="21920">MLIKTLKIVLLFIVSLIALLSLVAILTYQSLPDNTDRTESHYLPVDPNTTLAQQFLPSMQQHPGLSGIYLLADSHEAFLARLSLAASAQKTLDVQYYIWRDDTTGHLLMQSLYQAAERGVRVRLLLDDNNTGGMDELLASVNAHPNIEIRLFNPFMQRRFRPLGYLSDFFRLNRRMHNKSFTADGLVTITGAVT</sequence>
<evidence type="ECO:0000313" key="2">
    <source>
        <dbReference type="EMBL" id="SUD89717.1"/>
    </source>
</evidence>
<dbReference type="InterPro" id="IPR025202">
    <property type="entry name" value="PLD-like_dom"/>
</dbReference>
<dbReference type="AlphaFoldDB" id="A0A379LIH5"/>
<accession>A0A379LIH5</accession>
<dbReference type="EMBL" id="UGVC01000001">
    <property type="protein sequence ID" value="SUD89717.1"/>
    <property type="molecule type" value="Genomic_DNA"/>
</dbReference>
<dbReference type="SUPFAM" id="SSF56024">
    <property type="entry name" value="Phospholipase D/nuclease"/>
    <property type="match status" value="1"/>
</dbReference>
<dbReference type="Pfam" id="PF13091">
    <property type="entry name" value="PLDc_2"/>
    <property type="match status" value="1"/>
</dbReference>
<feature type="domain" description="Phospholipase D-like" evidence="1">
    <location>
        <begin position="85"/>
        <end position="191"/>
    </location>
</feature>
<proteinExistence type="predicted"/>
<keyword evidence="3" id="KW-1185">Reference proteome</keyword>
<dbReference type="Proteomes" id="UP000254123">
    <property type="component" value="Unassembled WGS sequence"/>
</dbReference>
<protein>
    <submittedName>
        <fullName evidence="2">Cardiolipin synthetase</fullName>
    </submittedName>
</protein>